<evidence type="ECO:0000256" key="1">
    <source>
        <dbReference type="ARBA" id="ARBA00022723"/>
    </source>
</evidence>
<dbReference type="PROSITE" id="PS50865">
    <property type="entry name" value="ZF_MYND_2"/>
    <property type="match status" value="1"/>
</dbReference>
<keyword evidence="1" id="KW-0479">Metal-binding</keyword>
<dbReference type="SUPFAM" id="SSF144232">
    <property type="entry name" value="HIT/MYND zinc finger-like"/>
    <property type="match status" value="1"/>
</dbReference>
<feature type="domain" description="MYND-type" evidence="5">
    <location>
        <begin position="25"/>
        <end position="67"/>
    </location>
</feature>
<evidence type="ECO:0000259" key="5">
    <source>
        <dbReference type="PROSITE" id="PS50865"/>
    </source>
</evidence>
<evidence type="ECO:0000256" key="3">
    <source>
        <dbReference type="ARBA" id="ARBA00022833"/>
    </source>
</evidence>
<dbReference type="PROSITE" id="PS01360">
    <property type="entry name" value="ZF_MYND_1"/>
    <property type="match status" value="1"/>
</dbReference>
<keyword evidence="2 4" id="KW-0863">Zinc-finger</keyword>
<accession>A0A7S3PM83</accession>
<dbReference type="Pfam" id="PF01753">
    <property type="entry name" value="zf-MYND"/>
    <property type="match status" value="1"/>
</dbReference>
<dbReference type="Gene3D" id="6.10.140.2220">
    <property type="match status" value="1"/>
</dbReference>
<reference evidence="6" key="1">
    <citation type="submission" date="2021-01" db="EMBL/GenBank/DDBJ databases">
        <authorList>
            <person name="Corre E."/>
            <person name="Pelletier E."/>
            <person name="Niang G."/>
            <person name="Scheremetjew M."/>
            <person name="Finn R."/>
            <person name="Kale V."/>
            <person name="Holt S."/>
            <person name="Cochrane G."/>
            <person name="Meng A."/>
            <person name="Brown T."/>
            <person name="Cohen L."/>
        </authorList>
    </citation>
    <scope>NUCLEOTIDE SEQUENCE</scope>
    <source>
        <strain evidence="6">GSBS06</strain>
    </source>
</reference>
<organism evidence="6">
    <name type="scientific">Aplanochytrium stocchinoi</name>
    <dbReference type="NCBI Taxonomy" id="215587"/>
    <lineage>
        <taxon>Eukaryota</taxon>
        <taxon>Sar</taxon>
        <taxon>Stramenopiles</taxon>
        <taxon>Bigyra</taxon>
        <taxon>Labyrinthulomycetes</taxon>
        <taxon>Thraustochytrida</taxon>
        <taxon>Thraustochytriidae</taxon>
        <taxon>Aplanochytrium</taxon>
    </lineage>
</organism>
<evidence type="ECO:0000256" key="2">
    <source>
        <dbReference type="ARBA" id="ARBA00022771"/>
    </source>
</evidence>
<gene>
    <name evidence="6" type="ORF">ASTO00021_LOCUS14084</name>
</gene>
<evidence type="ECO:0000256" key="4">
    <source>
        <dbReference type="PROSITE-ProRule" id="PRU00134"/>
    </source>
</evidence>
<proteinExistence type="predicted"/>
<sequence>MEASIKNLTEKRATKDDNYEAPLFCSFCGRTNKDGKALKRCSRCKSAYFCDTDCLSSAWKSFHKYDCSRPPLSFEDQIELEILQSELSKAENRHVYKFSHPVPLGLLLRAVERNWQKETTST</sequence>
<dbReference type="EMBL" id="HBIN01018463">
    <property type="protein sequence ID" value="CAE0444028.1"/>
    <property type="molecule type" value="Transcribed_RNA"/>
</dbReference>
<name>A0A7S3PM83_9STRA</name>
<dbReference type="InterPro" id="IPR002893">
    <property type="entry name" value="Znf_MYND"/>
</dbReference>
<dbReference type="AlphaFoldDB" id="A0A7S3PM83"/>
<keyword evidence="3" id="KW-0862">Zinc</keyword>
<protein>
    <recommendedName>
        <fullName evidence="5">MYND-type domain-containing protein</fullName>
    </recommendedName>
</protein>
<dbReference type="GO" id="GO:0008270">
    <property type="term" value="F:zinc ion binding"/>
    <property type="evidence" value="ECO:0007669"/>
    <property type="project" value="UniProtKB-KW"/>
</dbReference>
<evidence type="ECO:0000313" key="6">
    <source>
        <dbReference type="EMBL" id="CAE0444028.1"/>
    </source>
</evidence>